<dbReference type="InterPro" id="IPR049726">
    <property type="entry name" value="TtfA-like_core"/>
</dbReference>
<protein>
    <submittedName>
        <fullName evidence="3">Uncharacterized protein</fullName>
    </submittedName>
</protein>
<keyword evidence="2" id="KW-0472">Membrane</keyword>
<reference evidence="3 4" key="1">
    <citation type="submission" date="2023-10" db="EMBL/GenBank/DDBJ databases">
        <title>Development of a sustainable strategy for remediation of hydrocarbon-contaminated territories based on the waste exchange concept.</title>
        <authorList>
            <person name="Krivoruchko A."/>
        </authorList>
    </citation>
    <scope>NUCLEOTIDE SEQUENCE [LARGE SCALE GENOMIC DNA]</scope>
    <source>
        <strain evidence="3 4">IEGM 1327</strain>
    </source>
</reference>
<dbReference type="CDD" id="cd21904">
    <property type="entry name" value="TtfA-like"/>
    <property type="match status" value="1"/>
</dbReference>
<organism evidence="3 4">
    <name type="scientific">Rhodococcus cerastii</name>
    <dbReference type="NCBI Taxonomy" id="908616"/>
    <lineage>
        <taxon>Bacteria</taxon>
        <taxon>Bacillati</taxon>
        <taxon>Actinomycetota</taxon>
        <taxon>Actinomycetes</taxon>
        <taxon>Mycobacteriales</taxon>
        <taxon>Nocardiaceae</taxon>
        <taxon>Rhodococcus</taxon>
    </lineage>
</organism>
<evidence type="ECO:0000313" key="3">
    <source>
        <dbReference type="EMBL" id="MDV6304923.1"/>
    </source>
</evidence>
<keyword evidence="2" id="KW-0812">Transmembrane</keyword>
<dbReference type="RefSeq" id="WP_317533910.1">
    <property type="nucleotide sequence ID" value="NZ_JAWLKF010000014.1"/>
</dbReference>
<dbReference type="EMBL" id="JAWLKF010000014">
    <property type="protein sequence ID" value="MDV6304923.1"/>
    <property type="molecule type" value="Genomic_DNA"/>
</dbReference>
<dbReference type="Proteomes" id="UP001186104">
    <property type="component" value="Unassembled WGS sequence"/>
</dbReference>
<feature type="compositionally biased region" description="Basic and acidic residues" evidence="1">
    <location>
        <begin position="271"/>
        <end position="310"/>
    </location>
</feature>
<feature type="compositionally biased region" description="Basic and acidic residues" evidence="1">
    <location>
        <begin position="214"/>
        <end position="242"/>
    </location>
</feature>
<keyword evidence="2" id="KW-1133">Transmembrane helix</keyword>
<name>A0ABU4D5E2_9NOCA</name>
<evidence type="ECO:0000313" key="4">
    <source>
        <dbReference type="Proteomes" id="UP001186104"/>
    </source>
</evidence>
<sequence>MTAMWFGLAAIALMGAVALLYIDRSKRDRSGRVRQMWAKAQGYEYRPHDRELVTRFSRAALSKPEFDVALGVVTGVRRGEEFVLFDVEETGTIVAVQRSVGSDVDIDLRPRSTPPPRDEDMELLGSIGPRVVFATDVDIARRVCDQRMAAFTESIPANLQLLWSEKDWTLGSLPLNSSGRDWDAAIDAVARLSGMLHVLPPVRGSAVYGARPGDPGRDRSDPGRPLVHEPHNQQADVPHDPQPRVAEPRIQAVRSPESRVAEPRTPAPKTPEPRIRPPRIAEPRTQEPRTPEPRTRDPRTSEPRPQEPGRRPRPPRPDAAGPQAARSANPSRPVPHPPASRPIPFDSERRRNQP</sequence>
<feature type="compositionally biased region" description="Pro residues" evidence="1">
    <location>
        <begin position="332"/>
        <end position="341"/>
    </location>
</feature>
<feature type="region of interest" description="Disordered" evidence="1">
    <location>
        <begin position="204"/>
        <end position="354"/>
    </location>
</feature>
<evidence type="ECO:0000256" key="1">
    <source>
        <dbReference type="SAM" id="MobiDB-lite"/>
    </source>
</evidence>
<accession>A0ABU4D5E2</accession>
<gene>
    <name evidence="3" type="ORF">R3P93_20365</name>
</gene>
<evidence type="ECO:0000256" key="2">
    <source>
        <dbReference type="SAM" id="Phobius"/>
    </source>
</evidence>
<proteinExistence type="predicted"/>
<keyword evidence="4" id="KW-1185">Reference proteome</keyword>
<feature type="transmembrane region" description="Helical" evidence="2">
    <location>
        <begin position="6"/>
        <end position="22"/>
    </location>
</feature>
<comment type="caution">
    <text evidence="3">The sequence shown here is derived from an EMBL/GenBank/DDBJ whole genome shotgun (WGS) entry which is preliminary data.</text>
</comment>